<organism evidence="1 2">
    <name type="scientific">Bifidobacterium longum</name>
    <dbReference type="NCBI Taxonomy" id="216816"/>
    <lineage>
        <taxon>Bacteria</taxon>
        <taxon>Bacillati</taxon>
        <taxon>Actinomycetota</taxon>
        <taxon>Actinomycetes</taxon>
        <taxon>Bifidobacteriales</taxon>
        <taxon>Bifidobacteriaceae</taxon>
        <taxon>Bifidobacterium</taxon>
    </lineage>
</organism>
<evidence type="ECO:0000313" key="1">
    <source>
        <dbReference type="EMBL" id="RGW64132.1"/>
    </source>
</evidence>
<dbReference type="AlphaFoldDB" id="A0A395XYE8"/>
<accession>A0A395XYE8</accession>
<name>A0A395XYE8_BIFLN</name>
<protein>
    <submittedName>
        <fullName evidence="1">Uncharacterized protein</fullName>
    </submittedName>
</protein>
<comment type="caution">
    <text evidence="1">The sequence shown here is derived from an EMBL/GenBank/DDBJ whole genome shotgun (WGS) entry which is preliminary data.</text>
</comment>
<dbReference type="EMBL" id="QSAR01000007">
    <property type="protein sequence ID" value="RGW64132.1"/>
    <property type="molecule type" value="Genomic_DNA"/>
</dbReference>
<reference evidence="1 2" key="1">
    <citation type="submission" date="2018-08" db="EMBL/GenBank/DDBJ databases">
        <title>A genome reference for cultivated species of the human gut microbiota.</title>
        <authorList>
            <person name="Zou Y."/>
            <person name="Xue W."/>
            <person name="Luo G."/>
        </authorList>
    </citation>
    <scope>NUCLEOTIDE SEQUENCE [LARGE SCALE GENOMIC DNA]</scope>
    <source>
        <strain evidence="1 2">AF11-12</strain>
    </source>
</reference>
<gene>
    <name evidence="1" type="ORF">DWV59_07355</name>
</gene>
<evidence type="ECO:0000313" key="2">
    <source>
        <dbReference type="Proteomes" id="UP000265775"/>
    </source>
</evidence>
<dbReference type="Proteomes" id="UP000265775">
    <property type="component" value="Unassembled WGS sequence"/>
</dbReference>
<sequence length="77" mass="7969">MAITPNHAPPNRCSGASRAVTIRASYYSSNTFDADGNFVPQDECDLGTNKCATVTIGAGATGFSAKCTPLNAVSLDR</sequence>
<proteinExistence type="predicted"/>